<feature type="region of interest" description="Disordered" evidence="1">
    <location>
        <begin position="38"/>
        <end position="58"/>
    </location>
</feature>
<dbReference type="EMBL" id="SOZI01000004">
    <property type="protein sequence ID" value="TNY24289.1"/>
    <property type="molecule type" value="Genomic_DNA"/>
</dbReference>
<name>A0A5C5G6U4_9BASI</name>
<proteinExistence type="predicted"/>
<protein>
    <recommendedName>
        <fullName evidence="5">SPOR domain-containing protein</fullName>
    </recommendedName>
</protein>
<feature type="chain" id="PRO_5022832282" description="SPOR domain-containing protein" evidence="2">
    <location>
        <begin position="21"/>
        <end position="138"/>
    </location>
</feature>
<feature type="non-terminal residue" evidence="3">
    <location>
        <position position="138"/>
    </location>
</feature>
<sequence length="138" mass="15174">MRLATFLGLCCALLATLVVAQPQPRAPPLLQNRRVVPFGSDSPTNLQRDRGTPLQPKVADEGSSNYLVTLDRFISDRAKDAVLDKLMGLGVVVKTAFDYRVYKGYLVSVPSNKRLADWQASVLTLPGVKYIEVDQAVK</sequence>
<evidence type="ECO:0000256" key="2">
    <source>
        <dbReference type="SAM" id="SignalP"/>
    </source>
</evidence>
<reference evidence="3 4" key="1">
    <citation type="submission" date="2019-03" db="EMBL/GenBank/DDBJ databases">
        <title>Rhodosporidium diobovatum UCD-FST 08-225 genome sequencing, assembly, and annotation.</title>
        <authorList>
            <person name="Fakankun I.U."/>
            <person name="Fristensky B."/>
            <person name="Levin D.B."/>
        </authorList>
    </citation>
    <scope>NUCLEOTIDE SEQUENCE [LARGE SCALE GENOMIC DNA]</scope>
    <source>
        <strain evidence="3 4">UCD-FST 08-225</strain>
    </source>
</reference>
<gene>
    <name evidence="3" type="ORF">DMC30DRAFT_343015</name>
</gene>
<evidence type="ECO:0000313" key="4">
    <source>
        <dbReference type="Proteomes" id="UP000311382"/>
    </source>
</evidence>
<comment type="caution">
    <text evidence="3">The sequence shown here is derived from an EMBL/GenBank/DDBJ whole genome shotgun (WGS) entry which is preliminary data.</text>
</comment>
<organism evidence="3 4">
    <name type="scientific">Rhodotorula diobovata</name>
    <dbReference type="NCBI Taxonomy" id="5288"/>
    <lineage>
        <taxon>Eukaryota</taxon>
        <taxon>Fungi</taxon>
        <taxon>Dikarya</taxon>
        <taxon>Basidiomycota</taxon>
        <taxon>Pucciniomycotina</taxon>
        <taxon>Microbotryomycetes</taxon>
        <taxon>Sporidiobolales</taxon>
        <taxon>Sporidiobolaceae</taxon>
        <taxon>Rhodotorula</taxon>
    </lineage>
</organism>
<accession>A0A5C5G6U4</accession>
<dbReference type="OrthoDB" id="2526545at2759"/>
<feature type="signal peptide" evidence="2">
    <location>
        <begin position="1"/>
        <end position="20"/>
    </location>
</feature>
<evidence type="ECO:0008006" key="5">
    <source>
        <dbReference type="Google" id="ProtNLM"/>
    </source>
</evidence>
<dbReference type="AlphaFoldDB" id="A0A5C5G6U4"/>
<dbReference type="Proteomes" id="UP000311382">
    <property type="component" value="Unassembled WGS sequence"/>
</dbReference>
<keyword evidence="2" id="KW-0732">Signal</keyword>
<evidence type="ECO:0000313" key="3">
    <source>
        <dbReference type="EMBL" id="TNY24289.1"/>
    </source>
</evidence>
<evidence type="ECO:0000256" key="1">
    <source>
        <dbReference type="SAM" id="MobiDB-lite"/>
    </source>
</evidence>
<keyword evidence="4" id="KW-1185">Reference proteome</keyword>